<feature type="region of interest" description="Disordered" evidence="3">
    <location>
        <begin position="43"/>
        <end position="88"/>
    </location>
</feature>
<reference evidence="5" key="2">
    <citation type="journal article" date="2011" name="Proc. Natl. Acad. Sci. U.S.A.">
        <title>Obligate biotrophy features unraveled by the genomic analysis of rust fungi.</title>
        <authorList>
            <person name="Duplessis S."/>
            <person name="Cuomo C.A."/>
            <person name="Lin Y.-C."/>
            <person name="Aerts A."/>
            <person name="Tisserant E."/>
            <person name="Veneault-Fourrey C."/>
            <person name="Joly D.L."/>
            <person name="Hacquard S."/>
            <person name="Amselem J."/>
            <person name="Cantarel B.L."/>
            <person name="Chiu R."/>
            <person name="Coutinho P.M."/>
            <person name="Feau N."/>
            <person name="Field M."/>
            <person name="Frey P."/>
            <person name="Gelhaye E."/>
            <person name="Goldberg J."/>
            <person name="Grabherr M.G."/>
            <person name="Kodira C.D."/>
            <person name="Kohler A."/>
            <person name="Kuees U."/>
            <person name="Lindquist E.A."/>
            <person name="Lucas S.M."/>
            <person name="Mago R."/>
            <person name="Mauceli E."/>
            <person name="Morin E."/>
            <person name="Murat C."/>
            <person name="Pangilinan J.L."/>
            <person name="Park R."/>
            <person name="Pearson M."/>
            <person name="Quesneville H."/>
            <person name="Rouhier N."/>
            <person name="Sakthikumar S."/>
            <person name="Salamov A.A."/>
            <person name="Schmutz J."/>
            <person name="Selles B."/>
            <person name="Shapiro H."/>
            <person name="Tanguay P."/>
            <person name="Tuskan G.A."/>
            <person name="Henrissat B."/>
            <person name="Van de Peer Y."/>
            <person name="Rouze P."/>
            <person name="Ellis J.G."/>
            <person name="Dodds P.N."/>
            <person name="Schein J.E."/>
            <person name="Zhong S."/>
            <person name="Hamelin R.C."/>
            <person name="Grigoriev I.V."/>
            <person name="Szabo L.J."/>
            <person name="Martin F."/>
        </authorList>
    </citation>
    <scope>NUCLEOTIDE SEQUENCE [LARGE SCALE GENOMIC DNA]</scope>
    <source>
        <strain evidence="5">CRL 75-36-700-3 / race SCCL</strain>
    </source>
</reference>
<dbReference type="VEuPathDB" id="FungiDB:PGTG_00161"/>
<dbReference type="GeneID" id="10528186"/>
<feature type="region of interest" description="Disordered" evidence="3">
    <location>
        <begin position="318"/>
        <end position="388"/>
    </location>
</feature>
<dbReference type="OrthoDB" id="5149081at2759"/>
<accession>E3JRS1</accession>
<organism evidence="4 5">
    <name type="scientific">Puccinia graminis f. sp. tritici (strain CRL 75-36-700-3 / race SCCL)</name>
    <name type="common">Black stem rust fungus</name>
    <dbReference type="NCBI Taxonomy" id="418459"/>
    <lineage>
        <taxon>Eukaryota</taxon>
        <taxon>Fungi</taxon>
        <taxon>Dikarya</taxon>
        <taxon>Basidiomycota</taxon>
        <taxon>Pucciniomycotina</taxon>
        <taxon>Pucciniomycetes</taxon>
        <taxon>Pucciniales</taxon>
        <taxon>Pucciniaceae</taxon>
        <taxon>Puccinia</taxon>
    </lineage>
</organism>
<gene>
    <name evidence="4" type="ORF">PGTG_00161</name>
</gene>
<evidence type="ECO:0000256" key="1">
    <source>
        <dbReference type="ARBA" id="ARBA00023125"/>
    </source>
</evidence>
<evidence type="ECO:0000256" key="3">
    <source>
        <dbReference type="SAM" id="MobiDB-lite"/>
    </source>
</evidence>
<evidence type="ECO:0000313" key="5">
    <source>
        <dbReference type="Proteomes" id="UP000008783"/>
    </source>
</evidence>
<dbReference type="GO" id="GO:0006310">
    <property type="term" value="P:DNA recombination"/>
    <property type="evidence" value="ECO:0007669"/>
    <property type="project" value="UniProtKB-KW"/>
</dbReference>
<keyword evidence="1" id="KW-0238">DNA-binding</keyword>
<feature type="compositionally biased region" description="Polar residues" evidence="3">
    <location>
        <begin position="415"/>
        <end position="437"/>
    </location>
</feature>
<evidence type="ECO:0008006" key="6">
    <source>
        <dbReference type="Google" id="ProtNLM"/>
    </source>
</evidence>
<feature type="compositionally biased region" description="Low complexity" evidence="3">
    <location>
        <begin position="351"/>
        <end position="366"/>
    </location>
</feature>
<feature type="region of interest" description="Disordered" evidence="3">
    <location>
        <begin position="409"/>
        <end position="472"/>
    </location>
</feature>
<sequence length="1326" mass="149756">MYTASSISNISNYIMLTNLSFQVDKLPDSHLIVKVPFHSRCRKNPTLDSQPRIEVSTPTGAEQSEATSNPTLLEGSQDSGGDNSLDLISKNPELSVETLKTIADKTSIPPKNEPTPNKERDHIWAKIKLAQGEGDEILAKALMIAYEAMDASGPRPEVTDVSGPRPSMNTRLASARPVLCISDHQSLATTATVTEAEDNIVYAVGAVTSHQDIGFTPYFDENICKLKAPIPLTIFDRDVYNKTIFANKLLIHKANCDKIADVYGFMTAFRYNMQIRMNAFAHRLPLKDGAAVPDITVKQDVVVEQCYSIVRSHGETGWKDNHYAPGGSHAAYDPDTGTRKPELSRSNSVPNQNNHGNNRQQNHVNQYNNAGYGFSNHQERRRDSHRSCYGGNMMQGNFHNNYPNNYHYNTNYNNAHSQTHQQPSNFVNHYDNNNSGGYHQPMGDSRKRFRSSGNKSEANEKPPPSMARGSKPSICVPKVAWPVTVSCEMHINEWKDALDRAGLLPEMLHILEGFTIGFDQGIPDHKVGNERWFTPDNHSSAINAKDKIQKSINEEVEAGRMFGPFSHEEVTEHYEFFWTSPLGSVVNTDGKMCPINNLSFPRNDSKIKTHSEPFKLALFDWAKAYRQIPTRESQWKYLMVKDLRGSLYVDTRITFGGVAGWGSFGLPADAWKQIMQSEFDVVKIFRWVDDNLFIKRKSSSCNMKTIAERSVKLGVATSVEKCSEFSEEQKFIGFIWNGVSKTVRLTETKLEKRKEQIKEFLQPKREFKFNEVKILAGRLNHVSLLLPQLRRYSRSIYRWMNEWKKRWATRAPPEDVIEDLSFWLSTLNDYSSTRLCPLIDPTEINWVGDASTGFGIGVLIGRRWSQLRLKENWAEASPKRTIAWLETVAITIGILMLLSIGKDLKGRNFIVWTDNTTTENTLRSRKSRDFHSNNEWKQIQKLLIIEDLDITPLRVALAKNISNGLSQGVQRPHAAENRINKFLRNGTLVRSPSNVNLHILSGLQVSTLKSYNSAVIKYLKFSVATGRHAFVLPISPDDIENFCLWAGRSLFSQDSSKISVCSIKKYLAGLRAWHVFHKEKFPGINKTRIDLMLKASAKEDELVGKQAKKLPMMLWHMNHLWKELSHGSDFDKAVLDMAVVAFWGLARLSELSYNSELGMVSFTSSVLTSDVVFDTENISVASIAIRNAKTGAPGKPQLITLREQDHVLCPILALKQRLSSSLGTTTTLFGYMENGVRHHLTRRRAVTRVEQVLAEGGYAGLHGHSFRVGGASFCLALGMTTQDLCFLGRWKSDCYKLYIRPYDPDTKKKTLMLLSTLKSNWKRMGL</sequence>
<dbReference type="InParanoid" id="E3JRS1"/>
<dbReference type="RefSeq" id="XP_003307211.2">
    <property type="nucleotide sequence ID" value="XM_003307163.2"/>
</dbReference>
<dbReference type="GO" id="GO:0003677">
    <property type="term" value="F:DNA binding"/>
    <property type="evidence" value="ECO:0007669"/>
    <property type="project" value="UniProtKB-KW"/>
</dbReference>
<dbReference type="PANTHER" id="PTHR33050">
    <property type="entry name" value="REVERSE TRANSCRIPTASE DOMAIN-CONTAINING PROTEIN"/>
    <property type="match status" value="1"/>
</dbReference>
<dbReference type="Gene3D" id="1.10.150.130">
    <property type="match status" value="1"/>
</dbReference>
<dbReference type="InterPro" id="IPR013762">
    <property type="entry name" value="Integrase-like_cat_sf"/>
</dbReference>
<dbReference type="PANTHER" id="PTHR33050:SF7">
    <property type="entry name" value="RIBONUCLEASE H"/>
    <property type="match status" value="1"/>
</dbReference>
<dbReference type="InterPro" id="IPR011010">
    <property type="entry name" value="DNA_brk_join_enz"/>
</dbReference>
<proteinExistence type="predicted"/>
<protein>
    <recommendedName>
        <fullName evidence="6">Tyr recombinase domain-containing protein</fullName>
    </recommendedName>
</protein>
<evidence type="ECO:0000313" key="4">
    <source>
        <dbReference type="EMBL" id="EFP74205.2"/>
    </source>
</evidence>
<reference key="1">
    <citation type="submission" date="2007-01" db="EMBL/GenBank/DDBJ databases">
        <title>The Genome Sequence of Puccinia graminis f. sp. tritici Strain CRL 75-36-700-3.</title>
        <authorList>
            <consortium name="The Broad Institute Genome Sequencing Platform"/>
            <person name="Birren B."/>
            <person name="Lander E."/>
            <person name="Galagan J."/>
            <person name="Nusbaum C."/>
            <person name="Devon K."/>
            <person name="Cuomo C."/>
            <person name="Jaffe D."/>
            <person name="Butler J."/>
            <person name="Alvarez P."/>
            <person name="Gnerre S."/>
            <person name="Grabherr M."/>
            <person name="Mauceli E."/>
            <person name="Brockman W."/>
            <person name="Young S."/>
            <person name="LaButti K."/>
            <person name="Sykes S."/>
            <person name="DeCaprio D."/>
            <person name="Crawford M."/>
            <person name="Koehrsen M."/>
            <person name="Engels R."/>
            <person name="Montgomery P."/>
            <person name="Pearson M."/>
            <person name="Howarth C."/>
            <person name="Larson L."/>
            <person name="White J."/>
            <person name="Zeng Q."/>
            <person name="Kodira C."/>
            <person name="Yandava C."/>
            <person name="Alvarado L."/>
            <person name="O'Leary S."/>
            <person name="Szabo L."/>
            <person name="Dean R."/>
            <person name="Schein J."/>
        </authorList>
    </citation>
    <scope>NUCLEOTIDE SEQUENCE</scope>
    <source>
        <strain>CRL 75-36-700-3</strain>
    </source>
</reference>
<keyword evidence="5" id="KW-1185">Reference proteome</keyword>
<dbReference type="HOGENOM" id="CLU_003292_4_1_1"/>
<dbReference type="InterPro" id="IPR010998">
    <property type="entry name" value="Integrase_recombinase_N"/>
</dbReference>
<evidence type="ECO:0000256" key="2">
    <source>
        <dbReference type="ARBA" id="ARBA00023172"/>
    </source>
</evidence>
<dbReference type="Proteomes" id="UP000008783">
    <property type="component" value="Unassembled WGS sequence"/>
</dbReference>
<dbReference type="EMBL" id="DS178262">
    <property type="protein sequence ID" value="EFP74205.2"/>
    <property type="molecule type" value="Genomic_DNA"/>
</dbReference>
<dbReference type="InterPro" id="IPR052055">
    <property type="entry name" value="Hepadnavirus_pol/RT"/>
</dbReference>
<dbReference type="Gene3D" id="1.10.443.10">
    <property type="entry name" value="Intergrase catalytic core"/>
    <property type="match status" value="1"/>
</dbReference>
<feature type="compositionally biased region" description="Polar residues" evidence="3">
    <location>
        <begin position="56"/>
        <end position="82"/>
    </location>
</feature>
<dbReference type="KEGG" id="pgr:PGTG_00161"/>
<keyword evidence="2" id="KW-0233">DNA recombination</keyword>
<dbReference type="GO" id="GO:0015074">
    <property type="term" value="P:DNA integration"/>
    <property type="evidence" value="ECO:0007669"/>
    <property type="project" value="InterPro"/>
</dbReference>
<name>E3JRS1_PUCGT</name>
<feature type="compositionally biased region" description="Basic and acidic residues" evidence="3">
    <location>
        <begin position="377"/>
        <end position="386"/>
    </location>
</feature>
<dbReference type="SUPFAM" id="SSF56349">
    <property type="entry name" value="DNA breaking-rejoining enzymes"/>
    <property type="match status" value="1"/>
</dbReference>